<dbReference type="EMBL" id="BAAALG010000024">
    <property type="protein sequence ID" value="GAA1115579.1"/>
    <property type="molecule type" value="Genomic_DNA"/>
</dbReference>
<evidence type="ECO:0000313" key="3">
    <source>
        <dbReference type="EMBL" id="GAA1115579.1"/>
    </source>
</evidence>
<feature type="region of interest" description="Disordered" evidence="2">
    <location>
        <begin position="253"/>
        <end position="300"/>
    </location>
</feature>
<organism evidence="3 4">
    <name type="scientific">Nocardioides dubius</name>
    <dbReference type="NCBI Taxonomy" id="317019"/>
    <lineage>
        <taxon>Bacteria</taxon>
        <taxon>Bacillati</taxon>
        <taxon>Actinomycetota</taxon>
        <taxon>Actinomycetes</taxon>
        <taxon>Propionibacteriales</taxon>
        <taxon>Nocardioidaceae</taxon>
        <taxon>Nocardioides</taxon>
    </lineage>
</organism>
<dbReference type="PROSITE" id="PS50895">
    <property type="entry name" value="SURF1"/>
    <property type="match status" value="1"/>
</dbReference>
<dbReference type="InterPro" id="IPR002994">
    <property type="entry name" value="Surf1/Shy1"/>
</dbReference>
<keyword evidence="1" id="KW-1133">Transmembrane helix</keyword>
<accession>A0ABP4ENL7</accession>
<comment type="subcellular location">
    <subcellularLocation>
        <location evidence="1">Cell membrane</location>
        <topology evidence="1">Multi-pass membrane protein</topology>
    </subcellularLocation>
</comment>
<feature type="transmembrane region" description="Helical" evidence="1">
    <location>
        <begin position="225"/>
        <end position="245"/>
    </location>
</feature>
<name>A0ABP4ENL7_9ACTN</name>
<protein>
    <recommendedName>
        <fullName evidence="1">SURF1-like protein</fullName>
    </recommendedName>
</protein>
<dbReference type="RefSeq" id="WP_343996980.1">
    <property type="nucleotide sequence ID" value="NZ_BAAALG010000024.1"/>
</dbReference>
<dbReference type="Proteomes" id="UP001501581">
    <property type="component" value="Unassembled WGS sequence"/>
</dbReference>
<keyword evidence="1" id="KW-1003">Cell membrane</keyword>
<sequence>MPPRNNLLAPRYWGAHLLALVLTLVACGFGVWQYQAWSERRASEAADLTRLEPKPLESVMGPDDRFPGKYVGHPVVVDGTWIPESTLYISGRKLDGVEGYWVTTPLRVSDDSALMVVRGWTPDAASAPAPPEGTAEMVVWLQPSEGTGDVDDDVTDDVLPQLRIADALRHVDADLYSAYGVVADKAADGDWPVGDAAVNAGTDGLKQATLEQLPKTAGTTALKNLLYAIEWFIFGGFVVFVWWRWVRDQLEDDDDEEDDPLSGAALHPSTPSGAEAHHSTGVDGEPDGGAVSDGSVPSQP</sequence>
<evidence type="ECO:0000313" key="4">
    <source>
        <dbReference type="Proteomes" id="UP001501581"/>
    </source>
</evidence>
<dbReference type="Pfam" id="PF02104">
    <property type="entry name" value="SURF1"/>
    <property type="match status" value="1"/>
</dbReference>
<feature type="transmembrane region" description="Helical" evidence="1">
    <location>
        <begin position="12"/>
        <end position="32"/>
    </location>
</feature>
<keyword evidence="1" id="KW-0812">Transmembrane</keyword>
<gene>
    <name evidence="3" type="ORF">GCM10009668_42820</name>
</gene>
<comment type="caution">
    <text evidence="3">The sequence shown here is derived from an EMBL/GenBank/DDBJ whole genome shotgun (WGS) entry which is preliminary data.</text>
</comment>
<dbReference type="CDD" id="cd06662">
    <property type="entry name" value="SURF1"/>
    <property type="match status" value="1"/>
</dbReference>
<reference evidence="4" key="1">
    <citation type="journal article" date="2019" name="Int. J. Syst. Evol. Microbiol.">
        <title>The Global Catalogue of Microorganisms (GCM) 10K type strain sequencing project: providing services to taxonomists for standard genome sequencing and annotation.</title>
        <authorList>
            <consortium name="The Broad Institute Genomics Platform"/>
            <consortium name="The Broad Institute Genome Sequencing Center for Infectious Disease"/>
            <person name="Wu L."/>
            <person name="Ma J."/>
        </authorList>
    </citation>
    <scope>NUCLEOTIDE SEQUENCE [LARGE SCALE GENOMIC DNA]</scope>
    <source>
        <strain evidence="4">JCM 13008</strain>
    </source>
</reference>
<dbReference type="PROSITE" id="PS51257">
    <property type="entry name" value="PROKAR_LIPOPROTEIN"/>
    <property type="match status" value="1"/>
</dbReference>
<keyword evidence="1" id="KW-0472">Membrane</keyword>
<proteinExistence type="inferred from homology"/>
<evidence type="ECO:0000256" key="1">
    <source>
        <dbReference type="RuleBase" id="RU363076"/>
    </source>
</evidence>
<evidence type="ECO:0000256" key="2">
    <source>
        <dbReference type="SAM" id="MobiDB-lite"/>
    </source>
</evidence>
<comment type="similarity">
    <text evidence="1">Belongs to the SURF1 family.</text>
</comment>
<keyword evidence="4" id="KW-1185">Reference proteome</keyword>